<dbReference type="Pfam" id="PF01636">
    <property type="entry name" value="APH"/>
    <property type="match status" value="1"/>
</dbReference>
<accession>A0A6M1TNL4</accession>
<keyword evidence="2" id="KW-0808">Transferase</keyword>
<reference evidence="2 3" key="1">
    <citation type="submission" date="2020-02" db="EMBL/GenBank/DDBJ databases">
        <title>Rhodobacter translucens sp. nov., a novel bacterium isolated from activated sludge.</title>
        <authorList>
            <person name="Liu J."/>
        </authorList>
    </citation>
    <scope>NUCLEOTIDE SEQUENCE [LARGE SCALE GENOMIC DNA]</scope>
    <source>
        <strain evidence="2 3">HX-7-19</strain>
    </source>
</reference>
<dbReference type="GO" id="GO:0016740">
    <property type="term" value="F:transferase activity"/>
    <property type="evidence" value="ECO:0007669"/>
    <property type="project" value="UniProtKB-KW"/>
</dbReference>
<dbReference type="AlphaFoldDB" id="A0A6M1TNL4"/>
<dbReference type="InterPro" id="IPR002575">
    <property type="entry name" value="Aminoglycoside_PTrfase"/>
</dbReference>
<gene>
    <name evidence="2" type="ORF">G5V65_02175</name>
</gene>
<protein>
    <submittedName>
        <fullName evidence="2">Phosphotransferase</fullName>
    </submittedName>
</protein>
<dbReference type="Proteomes" id="UP000474758">
    <property type="component" value="Unassembled WGS sequence"/>
</dbReference>
<dbReference type="Gene3D" id="3.30.200.20">
    <property type="entry name" value="Phosphorylase Kinase, domain 1"/>
    <property type="match status" value="1"/>
</dbReference>
<dbReference type="EMBL" id="JAALFE010000001">
    <property type="protein sequence ID" value="NGQ89688.1"/>
    <property type="molecule type" value="Genomic_DNA"/>
</dbReference>
<sequence length="338" mass="36299">MSGRQALSTAFLARAGWGGAERRFLAGDASDRSYDRLTRPDRSAVLMDAPPGKGDDPRAFARIAHHLAGLGLSPPAILAEDFDHGFLLLEDLGDDLFARLIARDPAMEAPLYAAATDVLVRLQAHEAPAGLPDLSAADWAEGAAYALDWYAFAATGQSPDPADFIATLTGLIRTFADGPRIMILRDYHAENLLWLPDRVGVARVGLLDFQLAQMGQPGYDLVSLLQDARRDVSAPVEAAMIARFCAAGGVNPGDFAAAYATLGAQRALRIIGIFARLCLKAGKPGYLALLPRVWSQLWRNLDHPALSALAAICRDHLPAPSPEMLERIGAQCGLHPHR</sequence>
<evidence type="ECO:0000259" key="1">
    <source>
        <dbReference type="Pfam" id="PF01636"/>
    </source>
</evidence>
<comment type="caution">
    <text evidence="2">The sequence shown here is derived from an EMBL/GenBank/DDBJ whole genome shotgun (WGS) entry which is preliminary data.</text>
</comment>
<evidence type="ECO:0000313" key="2">
    <source>
        <dbReference type="EMBL" id="NGQ89688.1"/>
    </source>
</evidence>
<dbReference type="RefSeq" id="WP_165046769.1">
    <property type="nucleotide sequence ID" value="NZ_JAALFE010000001.1"/>
</dbReference>
<proteinExistence type="predicted"/>
<feature type="domain" description="Aminoglycoside phosphotransferase" evidence="1">
    <location>
        <begin position="23"/>
        <end position="245"/>
    </location>
</feature>
<evidence type="ECO:0000313" key="3">
    <source>
        <dbReference type="Proteomes" id="UP000474758"/>
    </source>
</evidence>
<name>A0A6M1TNL4_9RHOB</name>
<dbReference type="SUPFAM" id="SSF56112">
    <property type="entry name" value="Protein kinase-like (PK-like)"/>
    <property type="match status" value="1"/>
</dbReference>
<keyword evidence="3" id="KW-1185">Reference proteome</keyword>
<dbReference type="Gene3D" id="3.90.1200.10">
    <property type="match status" value="1"/>
</dbReference>
<organism evidence="2 3">
    <name type="scientific">Paragemmobacter kunshanensis</name>
    <dbReference type="NCBI Taxonomy" id="2583234"/>
    <lineage>
        <taxon>Bacteria</taxon>
        <taxon>Pseudomonadati</taxon>
        <taxon>Pseudomonadota</taxon>
        <taxon>Alphaproteobacteria</taxon>
        <taxon>Rhodobacterales</taxon>
        <taxon>Paracoccaceae</taxon>
        <taxon>Paragemmobacter</taxon>
    </lineage>
</organism>
<dbReference type="InterPro" id="IPR011009">
    <property type="entry name" value="Kinase-like_dom_sf"/>
</dbReference>